<organism evidence="1 2">
    <name type="scientific">Senna tora</name>
    <dbReference type="NCBI Taxonomy" id="362788"/>
    <lineage>
        <taxon>Eukaryota</taxon>
        <taxon>Viridiplantae</taxon>
        <taxon>Streptophyta</taxon>
        <taxon>Embryophyta</taxon>
        <taxon>Tracheophyta</taxon>
        <taxon>Spermatophyta</taxon>
        <taxon>Magnoliopsida</taxon>
        <taxon>eudicotyledons</taxon>
        <taxon>Gunneridae</taxon>
        <taxon>Pentapetalae</taxon>
        <taxon>rosids</taxon>
        <taxon>fabids</taxon>
        <taxon>Fabales</taxon>
        <taxon>Fabaceae</taxon>
        <taxon>Caesalpinioideae</taxon>
        <taxon>Cassia clade</taxon>
        <taxon>Senna</taxon>
    </lineage>
</organism>
<gene>
    <name evidence="1" type="ORF">G2W53_015280</name>
</gene>
<proteinExistence type="predicted"/>
<sequence length="441" mass="48830">MATGQISRRRRLVAANLVGENAEMLRESEGEVASAAAEEEVFGLEEDPWPPNRSLGAVVLLHQISRRRRLVAADLAGENAEVLRESEGEEASAAALTLIYPNKFIGRFSLSLNLSNTLIDVKNSHHRRRIHGHRTDLSASSSRFIRSLGTVVSLQQILLEKTQKCFGRVKEKKPPLPRKRKCLGWSLTLIYPNKFIVCFSLSPAQPLKHSQRRQKLSPSKEDPWPPDRSLVAVVSLHQISRRRRLVAADLAGENAEVLQETEGEEASAAAEEEVLFGAAKTLTIEGGSMATGQISRRRRLVASDLSALSSRYSRSCWRKRRIYWSLLSLSLNLSNALIDGKNSPSKEDTWPPDRSLGAVVSLHQISWRRHLVAADLAKENTKVLRESEKKKPPPPRKRKCLRLGAALVSFIRVDWLSPQVAPSPGVVGIGGGVLNTSTILC</sequence>
<protein>
    <submittedName>
        <fullName evidence="1">Uncharacterized protein</fullName>
    </submittedName>
</protein>
<evidence type="ECO:0000313" key="2">
    <source>
        <dbReference type="Proteomes" id="UP000634136"/>
    </source>
</evidence>
<accession>A0A834WV72</accession>
<evidence type="ECO:0000313" key="1">
    <source>
        <dbReference type="EMBL" id="KAF7832947.1"/>
    </source>
</evidence>
<keyword evidence="2" id="KW-1185">Reference proteome</keyword>
<name>A0A834WV72_9FABA</name>
<dbReference type="Proteomes" id="UP000634136">
    <property type="component" value="Unassembled WGS sequence"/>
</dbReference>
<reference evidence="1" key="1">
    <citation type="submission" date="2020-09" db="EMBL/GenBank/DDBJ databases">
        <title>Genome-Enabled Discovery of Anthraquinone Biosynthesis in Senna tora.</title>
        <authorList>
            <person name="Kang S.-H."/>
            <person name="Pandey R.P."/>
            <person name="Lee C.-M."/>
            <person name="Sim J.-S."/>
            <person name="Jeong J.-T."/>
            <person name="Choi B.-S."/>
            <person name="Jung M."/>
            <person name="Ginzburg D."/>
            <person name="Zhao K."/>
            <person name="Won S.Y."/>
            <person name="Oh T.-J."/>
            <person name="Yu Y."/>
            <person name="Kim N.-H."/>
            <person name="Lee O.R."/>
            <person name="Lee T.-H."/>
            <person name="Bashyal P."/>
            <person name="Kim T.-S."/>
            <person name="Lee W.-H."/>
            <person name="Kawkins C."/>
            <person name="Kim C.-K."/>
            <person name="Kim J.S."/>
            <person name="Ahn B.O."/>
            <person name="Rhee S.Y."/>
            <person name="Sohng J.K."/>
        </authorList>
    </citation>
    <scope>NUCLEOTIDE SEQUENCE</scope>
    <source>
        <tissue evidence="1">Leaf</tissue>
    </source>
</reference>
<comment type="caution">
    <text evidence="1">The sequence shown here is derived from an EMBL/GenBank/DDBJ whole genome shotgun (WGS) entry which is preliminary data.</text>
</comment>
<dbReference type="AlphaFoldDB" id="A0A834WV72"/>
<dbReference type="EMBL" id="JAAIUW010000005">
    <property type="protein sequence ID" value="KAF7832947.1"/>
    <property type="molecule type" value="Genomic_DNA"/>
</dbReference>